<name>A0ABU3EVW2_9ENTE</name>
<accession>A0ABU3EVW2</accession>
<evidence type="ECO:0000313" key="1">
    <source>
        <dbReference type="EMBL" id="MDT2598458.1"/>
    </source>
</evidence>
<dbReference type="EMBL" id="JARPYI010000001">
    <property type="protein sequence ID" value="MDT2598458.1"/>
    <property type="molecule type" value="Genomic_DNA"/>
</dbReference>
<protein>
    <submittedName>
        <fullName evidence="1">Uncharacterized protein</fullName>
    </submittedName>
</protein>
<reference evidence="1 2" key="1">
    <citation type="submission" date="2023-03" db="EMBL/GenBank/DDBJ databases">
        <authorList>
            <person name="Shen W."/>
            <person name="Cai J."/>
        </authorList>
    </citation>
    <scope>NUCLEOTIDE SEQUENCE [LARGE SCALE GENOMIC DNA]</scope>
    <source>
        <strain evidence="1 2">D6-4</strain>
    </source>
</reference>
<proteinExistence type="predicted"/>
<comment type="caution">
    <text evidence="1">The sequence shown here is derived from an EMBL/GenBank/DDBJ whole genome shotgun (WGS) entry which is preliminary data.</text>
</comment>
<evidence type="ECO:0000313" key="2">
    <source>
        <dbReference type="Proteomes" id="UP001252875"/>
    </source>
</evidence>
<keyword evidence="2" id="KW-1185">Reference proteome</keyword>
<dbReference type="RefSeq" id="WP_311821245.1">
    <property type="nucleotide sequence ID" value="NZ_JARPYF010000001.1"/>
</dbReference>
<gene>
    <name evidence="1" type="ORF">P7D85_01655</name>
</gene>
<sequence>MSHVEEVNSRKLYKSARNTFNRKGLPDNFSTYYKERVEVIKESRELRKFWSKYQSDNFFAQGISYEDTSEAIDRYFKFLMKEERMEQDLNK</sequence>
<organism evidence="1 2">
    <name type="scientific">Enterococcus hulanensis</name>
    <dbReference type="NCBI Taxonomy" id="2559929"/>
    <lineage>
        <taxon>Bacteria</taxon>
        <taxon>Bacillati</taxon>
        <taxon>Bacillota</taxon>
        <taxon>Bacilli</taxon>
        <taxon>Lactobacillales</taxon>
        <taxon>Enterococcaceae</taxon>
        <taxon>Enterococcus</taxon>
    </lineage>
</organism>
<dbReference type="Proteomes" id="UP001252875">
    <property type="component" value="Unassembled WGS sequence"/>
</dbReference>